<keyword evidence="4 9" id="KW-0488">Methylation</keyword>
<keyword evidence="6 9" id="KW-0812">Transmembrane</keyword>
<evidence type="ECO:0000256" key="6">
    <source>
        <dbReference type="ARBA" id="ARBA00022692"/>
    </source>
</evidence>
<dbReference type="STRING" id="265719.SAMN04488509_101352"/>
<accession>A0A1G6S7N7</accession>
<dbReference type="OrthoDB" id="6121517at2"/>
<organism evidence="12 13">
    <name type="scientific">Aquimonas voraii</name>
    <dbReference type="NCBI Taxonomy" id="265719"/>
    <lineage>
        <taxon>Bacteria</taxon>
        <taxon>Pseudomonadati</taxon>
        <taxon>Pseudomonadota</taxon>
        <taxon>Gammaproteobacteria</taxon>
        <taxon>Lysobacterales</taxon>
        <taxon>Lysobacteraceae</taxon>
        <taxon>Aquimonas</taxon>
    </lineage>
</organism>
<dbReference type="Proteomes" id="UP000199603">
    <property type="component" value="Unassembled WGS sequence"/>
</dbReference>
<feature type="domain" description="Type II secretion system protein GspI C-terminal" evidence="11">
    <location>
        <begin position="134"/>
        <end position="215"/>
    </location>
</feature>
<dbReference type="SUPFAM" id="SSF54523">
    <property type="entry name" value="Pili subunits"/>
    <property type="match status" value="1"/>
</dbReference>
<dbReference type="Gene3D" id="3.30.1300.30">
    <property type="entry name" value="GSPII I/J protein-like"/>
    <property type="match status" value="1"/>
</dbReference>
<dbReference type="PANTHER" id="PTHR38779:SF2">
    <property type="entry name" value="TYPE II SECRETION SYSTEM PROTEIN I-RELATED"/>
    <property type="match status" value="1"/>
</dbReference>
<dbReference type="NCBIfam" id="TIGR01707">
    <property type="entry name" value="gspI"/>
    <property type="match status" value="1"/>
</dbReference>
<comment type="PTM">
    <text evidence="9">Cleaved by prepilin peptidase.</text>
</comment>
<evidence type="ECO:0000256" key="1">
    <source>
        <dbReference type="ARBA" id="ARBA00004377"/>
    </source>
</evidence>
<dbReference type="InterPro" id="IPR010052">
    <property type="entry name" value="T2SS_protein-GspI"/>
</dbReference>
<evidence type="ECO:0000256" key="2">
    <source>
        <dbReference type="ARBA" id="ARBA00008358"/>
    </source>
</evidence>
<keyword evidence="7 9" id="KW-1133">Transmembrane helix</keyword>
<name>A0A1G6S7N7_9GAMM</name>
<evidence type="ECO:0000256" key="4">
    <source>
        <dbReference type="ARBA" id="ARBA00022481"/>
    </source>
</evidence>
<comment type="subcellular location">
    <subcellularLocation>
        <location evidence="1 9">Cell inner membrane</location>
        <topology evidence="1 9">Single-pass membrane protein</topology>
    </subcellularLocation>
</comment>
<gene>
    <name evidence="12" type="ORF">SAMN04488509_101352</name>
</gene>
<evidence type="ECO:0000256" key="10">
    <source>
        <dbReference type="SAM" id="MobiDB-lite"/>
    </source>
</evidence>
<keyword evidence="5 9" id="KW-0997">Cell inner membrane</keyword>
<evidence type="ECO:0000256" key="8">
    <source>
        <dbReference type="ARBA" id="ARBA00023136"/>
    </source>
</evidence>
<sequence length="218" mass="23253">MAEEPGFGIGDWGFEEAALRSALQQVGRLPGCAETKPCIPRVGGHAPGMAPVAPFNAASANPESLPSRAALRRSQARGPVVRRRASSLPNPGARERARGFTLLEVLIALLILSLTLVALIRAAGLQAQALNHHRDSTLAQWVASNVAAELRAQGAPPVGRQQGEMRMGPQRWRWQAETSDTDVERVRRMEITVFAAEGDSLAGSEADPVARLTAFATP</sequence>
<reference evidence="12 13" key="1">
    <citation type="submission" date="2016-10" db="EMBL/GenBank/DDBJ databases">
        <authorList>
            <person name="de Groot N.N."/>
        </authorList>
    </citation>
    <scope>NUCLEOTIDE SEQUENCE [LARGE SCALE GENOMIC DNA]</scope>
    <source>
        <strain evidence="12 13">DSM 16957</strain>
    </source>
</reference>
<dbReference type="GO" id="GO:0005886">
    <property type="term" value="C:plasma membrane"/>
    <property type="evidence" value="ECO:0007669"/>
    <property type="project" value="UniProtKB-SubCell"/>
</dbReference>
<feature type="region of interest" description="Disordered" evidence="10">
    <location>
        <begin position="73"/>
        <end position="92"/>
    </location>
</feature>
<evidence type="ECO:0000256" key="7">
    <source>
        <dbReference type="ARBA" id="ARBA00022989"/>
    </source>
</evidence>
<keyword evidence="13" id="KW-1185">Reference proteome</keyword>
<protein>
    <recommendedName>
        <fullName evidence="9">Type II secretion system protein I</fullName>
        <shortName evidence="9">T2SS minor pseudopilin I</shortName>
    </recommendedName>
</protein>
<feature type="compositionally biased region" description="Basic residues" evidence="10">
    <location>
        <begin position="73"/>
        <end position="85"/>
    </location>
</feature>
<evidence type="ECO:0000313" key="13">
    <source>
        <dbReference type="Proteomes" id="UP000199603"/>
    </source>
</evidence>
<dbReference type="Pfam" id="PF07963">
    <property type="entry name" value="N_methyl"/>
    <property type="match status" value="1"/>
</dbReference>
<dbReference type="GO" id="GO:0015627">
    <property type="term" value="C:type II protein secretion system complex"/>
    <property type="evidence" value="ECO:0007669"/>
    <property type="project" value="UniProtKB-UniRule"/>
</dbReference>
<dbReference type="EMBL" id="FNAG01000001">
    <property type="protein sequence ID" value="SDD12743.1"/>
    <property type="molecule type" value="Genomic_DNA"/>
</dbReference>
<dbReference type="InterPro" id="IPR045584">
    <property type="entry name" value="Pilin-like"/>
</dbReference>
<evidence type="ECO:0000259" key="11">
    <source>
        <dbReference type="Pfam" id="PF02501"/>
    </source>
</evidence>
<keyword evidence="3" id="KW-1003">Cell membrane</keyword>
<dbReference type="PROSITE" id="PS00409">
    <property type="entry name" value="PROKAR_NTER_METHYL"/>
    <property type="match status" value="1"/>
</dbReference>
<keyword evidence="8 9" id="KW-0472">Membrane</keyword>
<dbReference type="InterPro" id="IPR012902">
    <property type="entry name" value="N_methyl_site"/>
</dbReference>
<proteinExistence type="inferred from homology"/>
<evidence type="ECO:0000256" key="3">
    <source>
        <dbReference type="ARBA" id="ARBA00022475"/>
    </source>
</evidence>
<dbReference type="Pfam" id="PF02501">
    <property type="entry name" value="T2SSI"/>
    <property type="match status" value="1"/>
</dbReference>
<evidence type="ECO:0000256" key="9">
    <source>
        <dbReference type="RuleBase" id="RU368030"/>
    </source>
</evidence>
<dbReference type="AlphaFoldDB" id="A0A1G6S7N7"/>
<evidence type="ECO:0000313" key="12">
    <source>
        <dbReference type="EMBL" id="SDD12743.1"/>
    </source>
</evidence>
<dbReference type="PANTHER" id="PTHR38779">
    <property type="entry name" value="TYPE II SECRETION SYSTEM PROTEIN I-RELATED"/>
    <property type="match status" value="1"/>
</dbReference>
<feature type="transmembrane region" description="Helical" evidence="9">
    <location>
        <begin position="100"/>
        <end position="120"/>
    </location>
</feature>
<comment type="similarity">
    <text evidence="2 9">Belongs to the GSP I family.</text>
</comment>
<dbReference type="GO" id="GO:0015628">
    <property type="term" value="P:protein secretion by the type II secretion system"/>
    <property type="evidence" value="ECO:0007669"/>
    <property type="project" value="UniProtKB-UniRule"/>
</dbReference>
<dbReference type="InterPro" id="IPR003413">
    <property type="entry name" value="T2SS_GspI_C"/>
</dbReference>
<comment type="subunit">
    <text evidence="9">Type II secretion is composed of four main components: the outer membrane complex, the inner membrane complex, the cytoplasmic secretion ATPase and the periplasm-spanning pseudopilus.</text>
</comment>
<comment type="function">
    <text evidence="9">Component of the type II secretion system required for the energy-dependent secretion of extracellular factors such as proteases and toxins from the periplasm.</text>
</comment>
<dbReference type="NCBIfam" id="TIGR02532">
    <property type="entry name" value="IV_pilin_GFxxxE"/>
    <property type="match status" value="1"/>
</dbReference>
<evidence type="ECO:0000256" key="5">
    <source>
        <dbReference type="ARBA" id="ARBA00022519"/>
    </source>
</evidence>